<keyword evidence="4" id="KW-1185">Reference proteome</keyword>
<comment type="caution">
    <text evidence="3">The sequence shown here is derived from an EMBL/GenBank/DDBJ whole genome shotgun (WGS) entry which is preliminary data.</text>
</comment>
<dbReference type="RefSeq" id="WP_270884753.1">
    <property type="nucleotide sequence ID" value="NZ_JAQFVF010000078.1"/>
</dbReference>
<feature type="region of interest" description="Disordered" evidence="1">
    <location>
        <begin position="1"/>
        <end position="25"/>
    </location>
</feature>
<evidence type="ECO:0000259" key="2">
    <source>
        <dbReference type="Pfam" id="PF00535"/>
    </source>
</evidence>
<evidence type="ECO:0000313" key="4">
    <source>
        <dbReference type="Proteomes" id="UP001596044"/>
    </source>
</evidence>
<dbReference type="Proteomes" id="UP001596044">
    <property type="component" value="Unassembled WGS sequence"/>
</dbReference>
<dbReference type="InterPro" id="IPR001173">
    <property type="entry name" value="Glyco_trans_2-like"/>
</dbReference>
<dbReference type="PANTHER" id="PTHR48090:SF7">
    <property type="entry name" value="RFBJ PROTEIN"/>
    <property type="match status" value="1"/>
</dbReference>
<dbReference type="Gene3D" id="3.90.550.10">
    <property type="entry name" value="Spore Coat Polysaccharide Biosynthesis Protein SpsA, Chain A"/>
    <property type="match status" value="1"/>
</dbReference>
<dbReference type="PANTHER" id="PTHR48090">
    <property type="entry name" value="UNDECAPRENYL-PHOSPHATE 4-DEOXY-4-FORMAMIDO-L-ARABINOSE TRANSFERASE-RELATED"/>
    <property type="match status" value="1"/>
</dbReference>
<dbReference type="InterPro" id="IPR029044">
    <property type="entry name" value="Nucleotide-diphossugar_trans"/>
</dbReference>
<sequence>MLQRGKRKLVKPRRRSKPVAKPIKPVTVPGTPKVSVVIPAMNERRTIASVIRQARRVHPATEVIVVVNGSTDGTELIARRSGARVIAYEEALGHDVGRGIGALQARGSVLLFLDADIVIPARELRPFIYAIDRGVDVALNSYMGITRTHEVHPVVLAKHALNFAMSRPDLRGASMTTIPHAMSRKALDVIGAGHLAVPPLAQMIALRSGLDVHKVHEVGVGRLNPRKRRAYKVDPLRNLIIGDHLEAMERLLKETNERGQQTDLSRDRSFVG</sequence>
<evidence type="ECO:0000313" key="3">
    <source>
        <dbReference type="EMBL" id="MFC5447338.1"/>
    </source>
</evidence>
<accession>A0ABW0K3E5</accession>
<protein>
    <submittedName>
        <fullName evidence="3">Glycosyltransferase family 2 protein</fullName>
    </submittedName>
</protein>
<evidence type="ECO:0000256" key="1">
    <source>
        <dbReference type="SAM" id="MobiDB-lite"/>
    </source>
</evidence>
<reference evidence="4" key="1">
    <citation type="journal article" date="2019" name="Int. J. Syst. Evol. Microbiol.">
        <title>The Global Catalogue of Microorganisms (GCM) 10K type strain sequencing project: providing services to taxonomists for standard genome sequencing and annotation.</title>
        <authorList>
            <consortium name="The Broad Institute Genomics Platform"/>
            <consortium name="The Broad Institute Genome Sequencing Center for Infectious Disease"/>
            <person name="Wu L."/>
            <person name="Ma J."/>
        </authorList>
    </citation>
    <scope>NUCLEOTIDE SEQUENCE [LARGE SCALE GENOMIC DNA]</scope>
    <source>
        <strain evidence="4">KACC 11904</strain>
    </source>
</reference>
<feature type="compositionally biased region" description="Basic residues" evidence="1">
    <location>
        <begin position="1"/>
        <end position="18"/>
    </location>
</feature>
<proteinExistence type="predicted"/>
<dbReference type="InterPro" id="IPR050256">
    <property type="entry name" value="Glycosyltransferase_2"/>
</dbReference>
<name>A0ABW0K3E5_9BACL</name>
<dbReference type="SUPFAM" id="SSF53448">
    <property type="entry name" value="Nucleotide-diphospho-sugar transferases"/>
    <property type="match status" value="1"/>
</dbReference>
<dbReference type="EMBL" id="JBHSMJ010000006">
    <property type="protein sequence ID" value="MFC5447338.1"/>
    <property type="molecule type" value="Genomic_DNA"/>
</dbReference>
<gene>
    <name evidence="3" type="ORF">ACFPOG_03645</name>
</gene>
<organism evidence="3 4">
    <name type="scientific">Paenibacillus aestuarii</name>
    <dbReference type="NCBI Taxonomy" id="516965"/>
    <lineage>
        <taxon>Bacteria</taxon>
        <taxon>Bacillati</taxon>
        <taxon>Bacillota</taxon>
        <taxon>Bacilli</taxon>
        <taxon>Bacillales</taxon>
        <taxon>Paenibacillaceae</taxon>
        <taxon>Paenibacillus</taxon>
    </lineage>
</organism>
<feature type="domain" description="Glycosyltransferase 2-like" evidence="2">
    <location>
        <begin position="35"/>
        <end position="144"/>
    </location>
</feature>
<dbReference type="Pfam" id="PF00535">
    <property type="entry name" value="Glycos_transf_2"/>
    <property type="match status" value="1"/>
</dbReference>